<accession>A0AAE4BTW8</accession>
<keyword evidence="2" id="KW-1185">Reference proteome</keyword>
<proteinExistence type="predicted"/>
<dbReference type="RefSeq" id="WP_309940277.1">
    <property type="nucleotide sequence ID" value="NZ_AP025305.1"/>
</dbReference>
<dbReference type="EMBL" id="JAVDQD010000004">
    <property type="protein sequence ID" value="MDR6240370.1"/>
    <property type="molecule type" value="Genomic_DNA"/>
</dbReference>
<gene>
    <name evidence="1" type="ORF">HNQ88_003436</name>
</gene>
<sequence>MESNNESLSLTILDDSEDFVGEYQIEDDFNEFDQFLDVFFFEYDN</sequence>
<dbReference type="Proteomes" id="UP001185092">
    <property type="component" value="Unassembled WGS sequence"/>
</dbReference>
<comment type="caution">
    <text evidence="1">The sequence shown here is derived from an EMBL/GenBank/DDBJ whole genome shotgun (WGS) entry which is preliminary data.</text>
</comment>
<name>A0AAE4BTW8_9BACT</name>
<dbReference type="AlphaFoldDB" id="A0AAE4BTW8"/>
<evidence type="ECO:0000313" key="1">
    <source>
        <dbReference type="EMBL" id="MDR6240370.1"/>
    </source>
</evidence>
<reference evidence="1" key="1">
    <citation type="submission" date="2023-07" db="EMBL/GenBank/DDBJ databases">
        <title>Genomic Encyclopedia of Type Strains, Phase IV (KMG-IV): sequencing the most valuable type-strain genomes for metagenomic binning, comparative biology and taxonomic classification.</title>
        <authorList>
            <person name="Goeker M."/>
        </authorList>
    </citation>
    <scope>NUCLEOTIDE SEQUENCE</scope>
    <source>
        <strain evidence="1">DSM 26174</strain>
    </source>
</reference>
<protein>
    <submittedName>
        <fullName evidence="1">Uncharacterized protein</fullName>
    </submittedName>
</protein>
<evidence type="ECO:0000313" key="2">
    <source>
        <dbReference type="Proteomes" id="UP001185092"/>
    </source>
</evidence>
<organism evidence="1 2">
    <name type="scientific">Aureibacter tunicatorum</name>
    <dbReference type="NCBI Taxonomy" id="866807"/>
    <lineage>
        <taxon>Bacteria</taxon>
        <taxon>Pseudomonadati</taxon>
        <taxon>Bacteroidota</taxon>
        <taxon>Cytophagia</taxon>
        <taxon>Cytophagales</taxon>
        <taxon>Persicobacteraceae</taxon>
        <taxon>Aureibacter</taxon>
    </lineage>
</organism>